<evidence type="ECO:0000313" key="1">
    <source>
        <dbReference type="EMBL" id="OAG31664.1"/>
    </source>
</evidence>
<accession>A0A177EI58</accession>
<evidence type="ECO:0000313" key="2">
    <source>
        <dbReference type="Proteomes" id="UP000185944"/>
    </source>
</evidence>
<keyword evidence="2" id="KW-1185">Reference proteome</keyword>
<dbReference type="GeneID" id="93646489"/>
<gene>
    <name evidence="1" type="ORF">NEDG_00139</name>
</gene>
<reference evidence="1 2" key="1">
    <citation type="submission" date="2016-02" db="EMBL/GenBank/DDBJ databases">
        <title>Discovery of a natural microsporidian pathogen with a broad tissue tropism in Caenorhabditis elegans.</title>
        <authorList>
            <person name="Luallen R.J."/>
            <person name="Reinke A.W."/>
            <person name="Tong L."/>
            <person name="Botts M.R."/>
            <person name="Felix M.-A."/>
            <person name="Troemel E.R."/>
        </authorList>
    </citation>
    <scope>NUCLEOTIDE SEQUENCE [LARGE SCALE GENOMIC DNA]</scope>
    <source>
        <strain evidence="1 2">JUm2807</strain>
    </source>
</reference>
<dbReference type="VEuPathDB" id="MicrosporidiaDB:NEDG_00139"/>
<comment type="caution">
    <text evidence="1">The sequence shown here is derived from an EMBL/GenBank/DDBJ whole genome shotgun (WGS) entry which is preliminary data.</text>
</comment>
<dbReference type="EMBL" id="LTDL01000014">
    <property type="protein sequence ID" value="OAG31664.1"/>
    <property type="molecule type" value="Genomic_DNA"/>
</dbReference>
<dbReference type="RefSeq" id="XP_067545265.1">
    <property type="nucleotide sequence ID" value="XM_067687557.1"/>
</dbReference>
<proteinExistence type="predicted"/>
<sequence length="244" mass="27615">MVLGAWSVHKYFMEVVLGKREASTLSSIISPRFEYLIMRPKEHGLFVQLMDRSKSIITEHFLEKSLFKSYTATGEYAFFAIPNTKLEIRGMSALRLTTRGAVMRMVWTSEEFSFERSIYLLDQDYVSIPFTPRRTLALPIALFSRILRLAERTLEVDVEESGATISSVPEKNRITVTSTVGVAPGDPCTFNLLKYHLDRLPRIQAYSTLALDLDANGVVRMTLEGLGVLTSISMSSEVVFFNEH</sequence>
<evidence type="ECO:0008006" key="3">
    <source>
        <dbReference type="Google" id="ProtNLM"/>
    </source>
</evidence>
<dbReference type="Proteomes" id="UP000185944">
    <property type="component" value="Unassembled WGS sequence"/>
</dbReference>
<organism evidence="1 2">
    <name type="scientific">Nematocida displodere</name>
    <dbReference type="NCBI Taxonomy" id="1805483"/>
    <lineage>
        <taxon>Eukaryota</taxon>
        <taxon>Fungi</taxon>
        <taxon>Fungi incertae sedis</taxon>
        <taxon>Microsporidia</taxon>
        <taxon>Nematocida</taxon>
    </lineage>
</organism>
<protein>
    <recommendedName>
        <fullName evidence="3">Cell cycle checkpoint protein</fullName>
    </recommendedName>
</protein>
<dbReference type="AlphaFoldDB" id="A0A177EI58"/>
<name>A0A177EI58_9MICR</name>
<dbReference type="OrthoDB" id="2186669at2759"/>